<proteinExistence type="predicted"/>
<comment type="caution">
    <text evidence="1">The sequence shown here is derived from an EMBL/GenBank/DDBJ whole genome shotgun (WGS) entry which is preliminary data.</text>
</comment>
<evidence type="ECO:0000313" key="1">
    <source>
        <dbReference type="EMBL" id="KAF6501015.1"/>
    </source>
</evidence>
<dbReference type="InParanoid" id="A0A7J8JXF9"/>
<dbReference type="EMBL" id="JACASF010000001">
    <property type="protein sequence ID" value="KAF6501015.1"/>
    <property type="molecule type" value="Genomic_DNA"/>
</dbReference>
<evidence type="ECO:0000313" key="2">
    <source>
        <dbReference type="Proteomes" id="UP000550707"/>
    </source>
</evidence>
<reference evidence="1 2" key="1">
    <citation type="journal article" date="2020" name="Nature">
        <title>Six reference-quality genomes reveal evolution of bat adaptations.</title>
        <authorList>
            <person name="Jebb D."/>
            <person name="Huang Z."/>
            <person name="Pippel M."/>
            <person name="Hughes G.M."/>
            <person name="Lavrichenko K."/>
            <person name="Devanna P."/>
            <person name="Winkler S."/>
            <person name="Jermiin L.S."/>
            <person name="Skirmuntt E.C."/>
            <person name="Katzourakis A."/>
            <person name="Burkitt-Gray L."/>
            <person name="Ray D.A."/>
            <person name="Sullivan K.A.M."/>
            <person name="Roscito J.G."/>
            <person name="Kirilenko B.M."/>
            <person name="Davalos L.M."/>
            <person name="Corthals A.P."/>
            <person name="Power M.L."/>
            <person name="Jones G."/>
            <person name="Ransome R.D."/>
            <person name="Dechmann D.K.N."/>
            <person name="Locatelli A.G."/>
            <person name="Puechmaille S.J."/>
            <person name="Fedrigo O."/>
            <person name="Jarvis E.D."/>
            <person name="Hiller M."/>
            <person name="Vernes S.C."/>
            <person name="Myers E.W."/>
            <person name="Teeling E.C."/>
        </authorList>
    </citation>
    <scope>NUCLEOTIDE SEQUENCE [LARGE SCALE GENOMIC DNA]</scope>
    <source>
        <strain evidence="1">MMolMol1</strain>
        <tissue evidence="1">Muscle</tissue>
    </source>
</reference>
<name>A0A7J8JXF9_MOLMO</name>
<dbReference type="Proteomes" id="UP000550707">
    <property type="component" value="Unassembled WGS sequence"/>
</dbReference>
<keyword evidence="2" id="KW-1185">Reference proteome</keyword>
<protein>
    <submittedName>
        <fullName evidence="1">Uncharacterized protein</fullName>
    </submittedName>
</protein>
<dbReference type="AlphaFoldDB" id="A0A7J8JXF9"/>
<gene>
    <name evidence="1" type="ORF">HJG59_008011</name>
</gene>
<organism evidence="1 2">
    <name type="scientific">Molossus molossus</name>
    <name type="common">Pallas' mastiff bat</name>
    <name type="synonym">Vespertilio molossus</name>
    <dbReference type="NCBI Taxonomy" id="27622"/>
    <lineage>
        <taxon>Eukaryota</taxon>
        <taxon>Metazoa</taxon>
        <taxon>Chordata</taxon>
        <taxon>Craniata</taxon>
        <taxon>Vertebrata</taxon>
        <taxon>Euteleostomi</taxon>
        <taxon>Mammalia</taxon>
        <taxon>Eutheria</taxon>
        <taxon>Laurasiatheria</taxon>
        <taxon>Chiroptera</taxon>
        <taxon>Yangochiroptera</taxon>
        <taxon>Molossidae</taxon>
        <taxon>Molossus</taxon>
    </lineage>
</organism>
<accession>A0A7J8JXF9</accession>
<sequence>MWVHGCDQLTPQQWLPISEEITVFTVRYRIWTPLTVPTPLLYIHTVPGTLASRFSLNMQVNLHLRSSVPFSCLECLASKMSLLARNHYFQVFAQISPSHRYGRPCLALQPVSLSDSHPLSPCSSFVHGLYYLPEF</sequence>